<dbReference type="PANTHER" id="PTHR13691">
    <property type="entry name" value="RIBOSOMAL PROTEIN L2"/>
    <property type="match status" value="1"/>
</dbReference>
<dbReference type="NCBIfam" id="TIGR01171">
    <property type="entry name" value="rplB_bact"/>
    <property type="match status" value="1"/>
</dbReference>
<reference evidence="9" key="1">
    <citation type="journal article" date="2009" name="Mol. Biol. Evol.">
        <title>The chloroplast genomes of the green algae Pyramimonas, Monomastix, and Pycnococcus shed new light on the evolutionary history of prasinophytes and the origin of the secondary chloroplasts of euglenids.</title>
        <authorList>
            <person name="Turmel M."/>
            <person name="Gagnon M.C."/>
            <person name="O'Kelly C.J."/>
            <person name="Otis C."/>
            <person name="Lemieux C."/>
        </authorList>
    </citation>
    <scope>NUCLEOTIDE SEQUENCE</scope>
    <source>
        <strain evidence="9">CCMP 1203</strain>
    </source>
</reference>
<feature type="domain" description="Large ribosomal subunit protein uL2 C-terminal" evidence="7">
    <location>
        <begin position="124"/>
        <end position="253"/>
    </location>
</feature>
<dbReference type="EMBL" id="FJ493498">
    <property type="protein sequence ID" value="ACK36827.1"/>
    <property type="molecule type" value="Genomic_DNA"/>
</dbReference>
<dbReference type="Pfam" id="PF03947">
    <property type="entry name" value="Ribosomal_L2_C"/>
    <property type="match status" value="1"/>
</dbReference>
<dbReference type="Pfam" id="PF00181">
    <property type="entry name" value="Ribosomal_L2_N"/>
    <property type="match status" value="1"/>
</dbReference>
<evidence type="ECO:0000256" key="2">
    <source>
        <dbReference type="ARBA" id="ARBA00011838"/>
    </source>
</evidence>
<dbReference type="InterPro" id="IPR002171">
    <property type="entry name" value="Ribosomal_uL2"/>
</dbReference>
<dbReference type="InterPro" id="IPR008991">
    <property type="entry name" value="Translation_prot_SH3-like_sf"/>
</dbReference>
<geneLocation type="chloroplast" evidence="9"/>
<dbReference type="InterPro" id="IPR005880">
    <property type="entry name" value="Ribosomal_uL2_bac/org-type"/>
</dbReference>
<evidence type="ECO:0000259" key="7">
    <source>
        <dbReference type="SMART" id="SM01382"/>
    </source>
</evidence>
<dbReference type="GO" id="GO:0019843">
    <property type="term" value="F:rRNA binding"/>
    <property type="evidence" value="ECO:0007669"/>
    <property type="project" value="UniProtKB-UniRule"/>
</dbReference>
<keyword evidence="9" id="KW-0150">Chloroplast</keyword>
<dbReference type="InterPro" id="IPR022666">
    <property type="entry name" value="Ribosomal_uL2_RNA-bd_dom"/>
</dbReference>
<dbReference type="SMART" id="SM01382">
    <property type="entry name" value="Ribosomal_L2_C"/>
    <property type="match status" value="1"/>
</dbReference>
<evidence type="ECO:0000313" key="9">
    <source>
        <dbReference type="EMBL" id="ACK36827.1"/>
    </source>
</evidence>
<evidence type="ECO:0000256" key="3">
    <source>
        <dbReference type="ARBA" id="ARBA00022980"/>
    </source>
</evidence>
<dbReference type="PANTHER" id="PTHR13691:SF5">
    <property type="entry name" value="LARGE RIBOSOMAL SUBUNIT PROTEIN UL2M"/>
    <property type="match status" value="1"/>
</dbReference>
<dbReference type="AlphaFoldDB" id="C0JWV4"/>
<dbReference type="InterPro" id="IPR014722">
    <property type="entry name" value="Rib_uL2_dom2"/>
</dbReference>
<dbReference type="InterPro" id="IPR012340">
    <property type="entry name" value="NA-bd_OB-fold"/>
</dbReference>
<dbReference type="GO" id="GO:0005762">
    <property type="term" value="C:mitochondrial large ribosomal subunit"/>
    <property type="evidence" value="ECO:0007669"/>
    <property type="project" value="TreeGrafter"/>
</dbReference>
<gene>
    <name evidence="5 9" type="primary">rpl2</name>
</gene>
<organism evidence="9">
    <name type="scientific">Pycnococcus provasolii</name>
    <dbReference type="NCBI Taxonomy" id="41880"/>
    <lineage>
        <taxon>Eukaryota</taxon>
        <taxon>Viridiplantae</taxon>
        <taxon>Chlorophyta</taxon>
        <taxon>Pseudoscourfieldiophyceae</taxon>
        <taxon>Pseudoscourfieldiales</taxon>
        <taxon>Pycnococcaceae</taxon>
        <taxon>Pycnococcus</taxon>
    </lineage>
</organism>
<dbReference type="Gene3D" id="2.30.30.30">
    <property type="match status" value="1"/>
</dbReference>
<comment type="similarity">
    <text evidence="1 5">Belongs to the universal ribosomal protein uL2 family.</text>
</comment>
<dbReference type="InterPro" id="IPR022671">
    <property type="entry name" value="Ribosomal_uL2_CS"/>
</dbReference>
<feature type="region of interest" description="Disordered" evidence="6">
    <location>
        <begin position="225"/>
        <end position="276"/>
    </location>
</feature>
<comment type="subunit">
    <text evidence="2 5">Part of the 50S ribosomal subunit.</text>
</comment>
<keyword evidence="9" id="KW-0934">Plastid</keyword>
<dbReference type="GO" id="GO:0003735">
    <property type="term" value="F:structural constituent of ribosome"/>
    <property type="evidence" value="ECO:0007669"/>
    <property type="project" value="InterPro"/>
</dbReference>
<dbReference type="FunFam" id="2.40.50.140:FF:000003">
    <property type="entry name" value="50S ribosomal protein L2"/>
    <property type="match status" value="1"/>
</dbReference>
<dbReference type="SMART" id="SM01383">
    <property type="entry name" value="Ribosomal_L2"/>
    <property type="match status" value="1"/>
</dbReference>
<dbReference type="Gene3D" id="2.40.50.140">
    <property type="entry name" value="Nucleic acid-binding proteins"/>
    <property type="match status" value="1"/>
</dbReference>
<dbReference type="GO" id="GO:0016740">
    <property type="term" value="F:transferase activity"/>
    <property type="evidence" value="ECO:0007669"/>
    <property type="project" value="InterPro"/>
</dbReference>
<comment type="subcellular location">
    <subcellularLocation>
        <location evidence="5">Plastid</location>
        <location evidence="5">Chloroplast</location>
    </subcellularLocation>
</comment>
<feature type="domain" description="Large ribosomal subunit protein uL2 RNA-binding" evidence="8">
    <location>
        <begin position="42"/>
        <end position="118"/>
    </location>
</feature>
<evidence type="ECO:0000256" key="5">
    <source>
        <dbReference type="HAMAP-Rule" id="MF_01320"/>
    </source>
</evidence>
<dbReference type="InterPro" id="IPR022669">
    <property type="entry name" value="Ribosomal_uL2_C"/>
</dbReference>
<dbReference type="Gene3D" id="4.10.950.10">
    <property type="entry name" value="Ribosomal protein L2, domain 3"/>
    <property type="match status" value="1"/>
</dbReference>
<evidence type="ECO:0000256" key="1">
    <source>
        <dbReference type="ARBA" id="ARBA00005636"/>
    </source>
</evidence>
<evidence type="ECO:0000256" key="4">
    <source>
        <dbReference type="ARBA" id="ARBA00023274"/>
    </source>
</evidence>
<dbReference type="HAMAP" id="MF_01320_B">
    <property type="entry name" value="Ribosomal_uL2_B"/>
    <property type="match status" value="1"/>
</dbReference>
<dbReference type="PROSITE" id="PS00467">
    <property type="entry name" value="RIBOSOMAL_L2"/>
    <property type="match status" value="1"/>
</dbReference>
<protein>
    <recommendedName>
        <fullName evidence="5">Large ribosomal subunit protein uL2c</fullName>
    </recommendedName>
</protein>
<dbReference type="RefSeq" id="YP_002600840.1">
    <property type="nucleotide sequence ID" value="NC_012097.1"/>
</dbReference>
<dbReference type="PIRSF" id="PIRSF002158">
    <property type="entry name" value="Ribosomal_L2"/>
    <property type="match status" value="1"/>
</dbReference>
<dbReference type="FunFam" id="2.30.30.30:FF:000001">
    <property type="entry name" value="50S ribosomal protein L2"/>
    <property type="match status" value="1"/>
</dbReference>
<dbReference type="GeneID" id="7498362"/>
<sequence length="276" mass="30454">MAIRFYNPYTPGNRNHSALDFSELTRKQPEKHLVKGQNRSHGRNNRGVITCRHKGGGHKRLYRTIDFRRGLVETPAKVEAIEYDPNRTANLALLHYEDGTKSYILHPRGVKVGDTLLSSLRPPIQSGNALPLASAPLGTLVHAIELQPGKGAQVARSAGSAAQIVAKEGAAVTLRLPSGEVRLFSRYCWSTIGQVGNEERANIRLGKAGRRRWLGIRPRVRGVVMNPCDHPHGGGEGRAPIGRSRPVTPWGQPALGKRTRSNRRYSEKAILRRRGS</sequence>
<dbReference type="GO" id="GO:0009507">
    <property type="term" value="C:chloroplast"/>
    <property type="evidence" value="ECO:0007669"/>
    <property type="project" value="UniProtKB-SubCell"/>
</dbReference>
<name>C0JWV4_9CHLO</name>
<dbReference type="GO" id="GO:0032543">
    <property type="term" value="P:mitochondrial translation"/>
    <property type="evidence" value="ECO:0007669"/>
    <property type="project" value="TreeGrafter"/>
</dbReference>
<dbReference type="SUPFAM" id="SSF50249">
    <property type="entry name" value="Nucleic acid-binding proteins"/>
    <property type="match status" value="1"/>
</dbReference>
<proteinExistence type="inferred from homology"/>
<dbReference type="InterPro" id="IPR014726">
    <property type="entry name" value="Ribosomal_uL2_dom3"/>
</dbReference>
<keyword evidence="3 5" id="KW-0689">Ribosomal protein</keyword>
<dbReference type="FunFam" id="4.10.950.10:FF:000001">
    <property type="entry name" value="50S ribosomal protein L2"/>
    <property type="match status" value="1"/>
</dbReference>
<accession>C0JWV4</accession>
<evidence type="ECO:0000259" key="8">
    <source>
        <dbReference type="SMART" id="SM01383"/>
    </source>
</evidence>
<keyword evidence="4 5" id="KW-0687">Ribonucleoprotein</keyword>
<dbReference type="SUPFAM" id="SSF50104">
    <property type="entry name" value="Translation proteins SH3-like domain"/>
    <property type="match status" value="1"/>
</dbReference>
<evidence type="ECO:0000256" key="6">
    <source>
        <dbReference type="SAM" id="MobiDB-lite"/>
    </source>
</evidence>